<dbReference type="GO" id="GO:0005783">
    <property type="term" value="C:endoplasmic reticulum"/>
    <property type="evidence" value="ECO:0007669"/>
    <property type="project" value="TreeGrafter"/>
</dbReference>
<feature type="transmembrane region" description="Helical" evidence="7">
    <location>
        <begin position="79"/>
        <end position="97"/>
    </location>
</feature>
<dbReference type="AlphaFoldDB" id="A0A381VA92"/>
<dbReference type="EMBL" id="UINC01008192">
    <property type="protein sequence ID" value="SVA36921.1"/>
    <property type="molecule type" value="Genomic_DNA"/>
</dbReference>
<evidence type="ECO:0000256" key="3">
    <source>
        <dbReference type="ARBA" id="ARBA00022989"/>
    </source>
</evidence>
<dbReference type="PANTHER" id="PTHR21624:SF1">
    <property type="entry name" value="ALKYLGLYCEROL MONOOXYGENASE"/>
    <property type="match status" value="1"/>
</dbReference>
<keyword evidence="5" id="KW-0443">Lipid metabolism</keyword>
<sequence length="413" mass="47750">MDKSILIFFATPVFLILILTEYLYGYKIGKNNYRLNDAFTSISLGLISRFPTILNLGFQSAAFIYAADQFNLRLLANDSALTWIIAFFLYDLSYYWMHRLHHEIKLLWATHVVHHHGEDFNLATALRQTSSGFLWKWIFFVPMIAIGIPVDVFVSVAGVNLVYQFWVHTKHIGHLGFLEKIFITPMNHSIHHAKNKEYIDANYGGVFIIWDRMFGTYIPERADIKPIYGTVKPLNSWNPIWANLQVFYQMIKDTIKTKNISDKLKIWYGSTHWLPDDLERNRNIITAENFSEKYNPRISNDQKLFGLVQLFLIIFISFYVSLTLSEQTIMETAIFGLVIVLSATITSMLFQGSEIAYKLHFLLSIVTIFAIYVTNYINLTLVAAQLISLQAVLNIFFVSLLKPINNLLKTKNT</sequence>
<evidence type="ECO:0000259" key="8">
    <source>
        <dbReference type="Pfam" id="PF04116"/>
    </source>
</evidence>
<keyword evidence="6 7" id="KW-0472">Membrane</keyword>
<name>A0A381VA92_9ZZZZ</name>
<organism evidence="9">
    <name type="scientific">marine metagenome</name>
    <dbReference type="NCBI Taxonomy" id="408172"/>
    <lineage>
        <taxon>unclassified sequences</taxon>
        <taxon>metagenomes</taxon>
        <taxon>ecological metagenomes</taxon>
    </lineage>
</organism>
<dbReference type="GO" id="GO:0050479">
    <property type="term" value="F:glyceryl-ether monooxygenase activity"/>
    <property type="evidence" value="ECO:0007669"/>
    <property type="project" value="TreeGrafter"/>
</dbReference>
<evidence type="ECO:0000256" key="4">
    <source>
        <dbReference type="ARBA" id="ARBA00023002"/>
    </source>
</evidence>
<keyword evidence="2 7" id="KW-0812">Transmembrane</keyword>
<feature type="domain" description="Fatty acid hydroxylase" evidence="8">
    <location>
        <begin position="83"/>
        <end position="216"/>
    </location>
</feature>
<evidence type="ECO:0000256" key="5">
    <source>
        <dbReference type="ARBA" id="ARBA00023098"/>
    </source>
</evidence>
<evidence type="ECO:0000256" key="1">
    <source>
        <dbReference type="ARBA" id="ARBA00004127"/>
    </source>
</evidence>
<gene>
    <name evidence="9" type="ORF">METZ01_LOCUS89775</name>
</gene>
<dbReference type="GO" id="GO:0006643">
    <property type="term" value="P:membrane lipid metabolic process"/>
    <property type="evidence" value="ECO:0007669"/>
    <property type="project" value="TreeGrafter"/>
</dbReference>
<feature type="transmembrane region" description="Helical" evidence="7">
    <location>
        <begin position="5"/>
        <end position="26"/>
    </location>
</feature>
<feature type="transmembrane region" description="Helical" evidence="7">
    <location>
        <begin position="137"/>
        <end position="163"/>
    </location>
</feature>
<accession>A0A381VA92</accession>
<feature type="transmembrane region" description="Helical" evidence="7">
    <location>
        <begin position="328"/>
        <end position="350"/>
    </location>
</feature>
<evidence type="ECO:0000256" key="7">
    <source>
        <dbReference type="SAM" id="Phobius"/>
    </source>
</evidence>
<dbReference type="GO" id="GO:0016020">
    <property type="term" value="C:membrane"/>
    <property type="evidence" value="ECO:0007669"/>
    <property type="project" value="GOC"/>
</dbReference>
<comment type="subcellular location">
    <subcellularLocation>
        <location evidence="1">Endomembrane system</location>
        <topology evidence="1">Multi-pass membrane protein</topology>
    </subcellularLocation>
</comment>
<dbReference type="GO" id="GO:0005506">
    <property type="term" value="F:iron ion binding"/>
    <property type="evidence" value="ECO:0007669"/>
    <property type="project" value="InterPro"/>
</dbReference>
<dbReference type="InterPro" id="IPR006694">
    <property type="entry name" value="Fatty_acid_hydroxylase"/>
</dbReference>
<dbReference type="Pfam" id="PF04116">
    <property type="entry name" value="FA_hydroxylase"/>
    <property type="match status" value="1"/>
</dbReference>
<dbReference type="GO" id="GO:0008610">
    <property type="term" value="P:lipid biosynthetic process"/>
    <property type="evidence" value="ECO:0007669"/>
    <property type="project" value="InterPro"/>
</dbReference>
<keyword evidence="3 7" id="KW-1133">Transmembrane helix</keyword>
<feature type="transmembrane region" description="Helical" evidence="7">
    <location>
        <begin position="357"/>
        <end position="377"/>
    </location>
</feature>
<protein>
    <recommendedName>
        <fullName evidence="8">Fatty acid hydroxylase domain-containing protein</fullName>
    </recommendedName>
</protein>
<reference evidence="9" key="1">
    <citation type="submission" date="2018-05" db="EMBL/GenBank/DDBJ databases">
        <authorList>
            <person name="Lanie J.A."/>
            <person name="Ng W.-L."/>
            <person name="Kazmierczak K.M."/>
            <person name="Andrzejewski T.M."/>
            <person name="Davidsen T.M."/>
            <person name="Wayne K.J."/>
            <person name="Tettelin H."/>
            <person name="Glass J.I."/>
            <person name="Rusch D."/>
            <person name="Podicherti R."/>
            <person name="Tsui H.-C.T."/>
            <person name="Winkler M.E."/>
        </authorList>
    </citation>
    <scope>NUCLEOTIDE SEQUENCE</scope>
</reference>
<proteinExistence type="predicted"/>
<dbReference type="PANTHER" id="PTHR21624">
    <property type="entry name" value="STEROL DESATURASE-RELATED PROTEIN"/>
    <property type="match status" value="1"/>
</dbReference>
<evidence type="ECO:0000256" key="2">
    <source>
        <dbReference type="ARBA" id="ARBA00022692"/>
    </source>
</evidence>
<feature type="transmembrane region" description="Helical" evidence="7">
    <location>
        <begin position="383"/>
        <end position="401"/>
    </location>
</feature>
<evidence type="ECO:0000313" key="9">
    <source>
        <dbReference type="EMBL" id="SVA36921.1"/>
    </source>
</evidence>
<feature type="transmembrane region" description="Helical" evidence="7">
    <location>
        <begin position="304"/>
        <end position="322"/>
    </location>
</feature>
<dbReference type="InterPro" id="IPR051689">
    <property type="entry name" value="Sterol_desaturase/TMEM195"/>
</dbReference>
<evidence type="ECO:0000256" key="6">
    <source>
        <dbReference type="ARBA" id="ARBA00023136"/>
    </source>
</evidence>
<keyword evidence="4" id="KW-0560">Oxidoreductase</keyword>